<feature type="repeat" description="WD" evidence="3">
    <location>
        <begin position="281"/>
        <end position="322"/>
    </location>
</feature>
<dbReference type="CDD" id="cd00200">
    <property type="entry name" value="WD40"/>
    <property type="match status" value="1"/>
</dbReference>
<protein>
    <recommendedName>
        <fullName evidence="5">TIR domain-containing protein</fullName>
    </recommendedName>
</protein>
<name>A0A1V2IIH5_9ACTN</name>
<keyword evidence="2" id="KW-0677">Repeat</keyword>
<evidence type="ECO:0000313" key="7">
    <source>
        <dbReference type="Proteomes" id="UP000188929"/>
    </source>
</evidence>
<evidence type="ECO:0000259" key="5">
    <source>
        <dbReference type="PROSITE" id="PS50104"/>
    </source>
</evidence>
<comment type="caution">
    <text evidence="6">The sequence shown here is derived from an EMBL/GenBank/DDBJ whole genome shotgun (WGS) entry which is preliminary data.</text>
</comment>
<feature type="repeat" description="WD" evidence="3">
    <location>
        <begin position="369"/>
        <end position="402"/>
    </location>
</feature>
<dbReference type="PANTHER" id="PTHR19879:SF9">
    <property type="entry name" value="TRANSCRIPTION INITIATION FACTOR TFIID SUBUNIT 5"/>
    <property type="match status" value="1"/>
</dbReference>
<organism evidence="6 7">
    <name type="scientific">Pseudofrankia asymbiotica</name>
    <dbReference type="NCBI Taxonomy" id="1834516"/>
    <lineage>
        <taxon>Bacteria</taxon>
        <taxon>Bacillati</taxon>
        <taxon>Actinomycetota</taxon>
        <taxon>Actinomycetes</taxon>
        <taxon>Frankiales</taxon>
        <taxon>Frankiaceae</taxon>
        <taxon>Pseudofrankia</taxon>
    </lineage>
</organism>
<evidence type="ECO:0000256" key="3">
    <source>
        <dbReference type="PROSITE-ProRule" id="PRU00221"/>
    </source>
</evidence>
<sequence>MWGSRESRGDFFISYAAADQPWAEWIAWQLEEAGYHVLIQAWDYVVGRNWVAAIQEGLDRFDRMVVVLSDAYLTSVYPSAEWRSVYAADPNGVGRRLVPVRVEDCRPPGLLTQIVPFDVFGLDGDKARSELLRAVEANRAGRAKPLSRPPLPGRGGRSRAPSLPDGPATATGGRAPSASASPTLIATLEAHRFSVRAVAFAPVGGLLATVGQAATALLWDVRTPERPLRAADLPHSRNRIRGILGVAFSPDGATLATGGSGGEVVLWDVTEPGSPYPRATLDDHRDRVRAVAFSPDGQLLATGGSDHTVLLWRLDGGPRRVAALAEHRDTVLTAAFHPREPILVTGGKDAAVMVWDVADPARPRLVTVLREHRHMVRCVVITGDGRLLATGSEDRTVMLWDLADPWHPTRNQTITAARPLLTLAADPRGGQLATGGVERAVVLWDVRDPARPVRTARLDRHDHAVWATAFNATGTLLATAGRDRKVLLWRTET</sequence>
<evidence type="ECO:0000256" key="4">
    <source>
        <dbReference type="SAM" id="MobiDB-lite"/>
    </source>
</evidence>
<dbReference type="PROSITE" id="PS50294">
    <property type="entry name" value="WD_REPEATS_REGION"/>
    <property type="match status" value="6"/>
</dbReference>
<feature type="repeat" description="WD" evidence="3">
    <location>
        <begin position="324"/>
        <end position="357"/>
    </location>
</feature>
<dbReference type="SMART" id="SM00320">
    <property type="entry name" value="WD40"/>
    <property type="match status" value="7"/>
</dbReference>
<feature type="region of interest" description="Disordered" evidence="4">
    <location>
        <begin position="141"/>
        <end position="179"/>
    </location>
</feature>
<reference evidence="7" key="1">
    <citation type="submission" date="2016-10" db="EMBL/GenBank/DDBJ databases">
        <title>Frankia sp. NRRL B-16386 Genome sequencing.</title>
        <authorList>
            <person name="Ghodhbane-Gtari F."/>
            <person name="Swanson E."/>
            <person name="Gueddou A."/>
            <person name="Hezbri K."/>
            <person name="Ktari K."/>
            <person name="Nouioui I."/>
            <person name="Morris K."/>
            <person name="Simpson S."/>
            <person name="Abebe-Akele F."/>
            <person name="Thomas K."/>
            <person name="Gtari M."/>
            <person name="Tisa L.S."/>
        </authorList>
    </citation>
    <scope>NUCLEOTIDE SEQUENCE [LARGE SCALE GENOMIC DNA]</scope>
    <source>
        <strain evidence="7">NRRL B-16386</strain>
    </source>
</reference>
<dbReference type="Pfam" id="PF00400">
    <property type="entry name" value="WD40"/>
    <property type="match status" value="6"/>
</dbReference>
<dbReference type="EMBL" id="MOMC01000008">
    <property type="protein sequence ID" value="ONH32993.1"/>
    <property type="molecule type" value="Genomic_DNA"/>
</dbReference>
<dbReference type="PROSITE" id="PS50082">
    <property type="entry name" value="WD_REPEATS_2"/>
    <property type="match status" value="6"/>
</dbReference>
<evidence type="ECO:0000256" key="1">
    <source>
        <dbReference type="ARBA" id="ARBA00022574"/>
    </source>
</evidence>
<dbReference type="InterPro" id="IPR020472">
    <property type="entry name" value="WD40_PAC1"/>
</dbReference>
<gene>
    <name evidence="6" type="ORF">BL253_04215</name>
</gene>
<evidence type="ECO:0000313" key="6">
    <source>
        <dbReference type="EMBL" id="ONH32993.1"/>
    </source>
</evidence>
<dbReference type="PROSITE" id="PS50104">
    <property type="entry name" value="TIR"/>
    <property type="match status" value="1"/>
</dbReference>
<dbReference type="Gene3D" id="3.40.50.10140">
    <property type="entry name" value="Toll/interleukin-1 receptor homology (TIR) domain"/>
    <property type="match status" value="1"/>
</dbReference>
<dbReference type="Pfam" id="PF13676">
    <property type="entry name" value="TIR_2"/>
    <property type="match status" value="1"/>
</dbReference>
<dbReference type="SUPFAM" id="SSF52200">
    <property type="entry name" value="Toll/Interleukin receptor TIR domain"/>
    <property type="match status" value="1"/>
</dbReference>
<dbReference type="InterPro" id="IPR019775">
    <property type="entry name" value="WD40_repeat_CS"/>
</dbReference>
<proteinExistence type="predicted"/>
<dbReference type="STRING" id="1834516.BL253_04215"/>
<dbReference type="PRINTS" id="PR00320">
    <property type="entry name" value="GPROTEINBRPT"/>
</dbReference>
<dbReference type="PANTHER" id="PTHR19879">
    <property type="entry name" value="TRANSCRIPTION INITIATION FACTOR TFIID"/>
    <property type="match status" value="1"/>
</dbReference>
<dbReference type="InterPro" id="IPR015943">
    <property type="entry name" value="WD40/YVTN_repeat-like_dom_sf"/>
</dbReference>
<dbReference type="PROSITE" id="PS00678">
    <property type="entry name" value="WD_REPEATS_1"/>
    <property type="match status" value="2"/>
</dbReference>
<dbReference type="AlphaFoldDB" id="A0A1V2IIH5"/>
<feature type="repeat" description="WD" evidence="3">
    <location>
        <begin position="458"/>
        <end position="493"/>
    </location>
</feature>
<feature type="repeat" description="WD" evidence="3">
    <location>
        <begin position="243"/>
        <end position="269"/>
    </location>
</feature>
<keyword evidence="7" id="KW-1185">Reference proteome</keyword>
<dbReference type="GO" id="GO:0007165">
    <property type="term" value="P:signal transduction"/>
    <property type="evidence" value="ECO:0007669"/>
    <property type="project" value="InterPro"/>
</dbReference>
<dbReference type="InterPro" id="IPR035897">
    <property type="entry name" value="Toll_tir_struct_dom_sf"/>
</dbReference>
<dbReference type="InterPro" id="IPR000157">
    <property type="entry name" value="TIR_dom"/>
</dbReference>
<dbReference type="Gene3D" id="2.130.10.10">
    <property type="entry name" value="YVTN repeat-like/Quinoprotein amine dehydrogenase"/>
    <property type="match status" value="3"/>
</dbReference>
<dbReference type="Proteomes" id="UP000188929">
    <property type="component" value="Unassembled WGS sequence"/>
</dbReference>
<dbReference type="SUPFAM" id="SSF50978">
    <property type="entry name" value="WD40 repeat-like"/>
    <property type="match status" value="1"/>
</dbReference>
<accession>A0A1V2IIH5</accession>
<keyword evidence="1 3" id="KW-0853">WD repeat</keyword>
<feature type="domain" description="TIR" evidence="5">
    <location>
        <begin position="7"/>
        <end position="139"/>
    </location>
</feature>
<feature type="repeat" description="WD" evidence="3">
    <location>
        <begin position="188"/>
        <end position="229"/>
    </location>
</feature>
<evidence type="ECO:0000256" key="2">
    <source>
        <dbReference type="ARBA" id="ARBA00022737"/>
    </source>
</evidence>
<dbReference type="InterPro" id="IPR036322">
    <property type="entry name" value="WD40_repeat_dom_sf"/>
</dbReference>
<dbReference type="InterPro" id="IPR001680">
    <property type="entry name" value="WD40_rpt"/>
</dbReference>